<dbReference type="InterPro" id="IPR003959">
    <property type="entry name" value="ATPase_AAA_core"/>
</dbReference>
<protein>
    <submittedName>
        <fullName evidence="6">P-loop containing nucleoside triphosphate hydrolase protein</fullName>
    </submittedName>
</protein>
<accession>A0A9P9IEP5</accession>
<evidence type="ECO:0000313" key="7">
    <source>
        <dbReference type="Proteomes" id="UP000700596"/>
    </source>
</evidence>
<dbReference type="InterPro" id="IPR050052">
    <property type="entry name" value="ATP-dep_Clp_protease_ClpX"/>
</dbReference>
<dbReference type="SUPFAM" id="SSF52540">
    <property type="entry name" value="P-loop containing nucleoside triphosphate hydrolases"/>
    <property type="match status" value="1"/>
</dbReference>
<name>A0A9P9IEP5_9PLEO</name>
<dbReference type="PANTHER" id="PTHR48102">
    <property type="entry name" value="ATP-DEPENDENT CLP PROTEASE ATP-BINDING SUBUNIT CLPX-LIKE, MITOCHONDRIAL-RELATED"/>
    <property type="match status" value="1"/>
</dbReference>
<dbReference type="GO" id="GO:0005524">
    <property type="term" value="F:ATP binding"/>
    <property type="evidence" value="ECO:0007669"/>
    <property type="project" value="UniProtKB-KW"/>
</dbReference>
<evidence type="ECO:0000313" key="6">
    <source>
        <dbReference type="EMBL" id="KAH7117991.1"/>
    </source>
</evidence>
<dbReference type="Pfam" id="PF10431">
    <property type="entry name" value="ClpB_D2-small"/>
    <property type="match status" value="1"/>
</dbReference>
<dbReference type="InterPro" id="IPR027417">
    <property type="entry name" value="P-loop_NTPase"/>
</dbReference>
<dbReference type="GO" id="GO:0016887">
    <property type="term" value="F:ATP hydrolysis activity"/>
    <property type="evidence" value="ECO:0007669"/>
    <property type="project" value="InterPro"/>
</dbReference>
<keyword evidence="1" id="KW-0547">Nucleotide-binding</keyword>
<dbReference type="EMBL" id="JAGMWT010000013">
    <property type="protein sequence ID" value="KAH7117991.1"/>
    <property type="molecule type" value="Genomic_DNA"/>
</dbReference>
<dbReference type="Gene3D" id="1.10.8.60">
    <property type="match status" value="1"/>
</dbReference>
<dbReference type="OrthoDB" id="1721884at2759"/>
<feature type="region of interest" description="Disordered" evidence="3">
    <location>
        <begin position="288"/>
        <end position="320"/>
    </location>
</feature>
<evidence type="ECO:0000256" key="1">
    <source>
        <dbReference type="ARBA" id="ARBA00022741"/>
    </source>
</evidence>
<feature type="domain" description="Clp ATPase C-terminal" evidence="5">
    <location>
        <begin position="449"/>
        <end position="538"/>
    </location>
</feature>
<evidence type="ECO:0000256" key="3">
    <source>
        <dbReference type="SAM" id="MobiDB-lite"/>
    </source>
</evidence>
<dbReference type="GO" id="GO:0051603">
    <property type="term" value="P:proteolysis involved in protein catabolic process"/>
    <property type="evidence" value="ECO:0007669"/>
    <property type="project" value="TreeGrafter"/>
</dbReference>
<evidence type="ECO:0000259" key="5">
    <source>
        <dbReference type="SMART" id="SM01086"/>
    </source>
</evidence>
<dbReference type="PANTHER" id="PTHR48102:SF7">
    <property type="entry name" value="ATP-DEPENDENT CLP PROTEASE ATP-BINDING SUBUNIT CLPX-LIKE, MITOCHONDRIAL"/>
    <property type="match status" value="1"/>
</dbReference>
<dbReference type="SMART" id="SM01086">
    <property type="entry name" value="ClpB_D2-small"/>
    <property type="match status" value="1"/>
</dbReference>
<dbReference type="SMART" id="SM00382">
    <property type="entry name" value="AAA"/>
    <property type="match status" value="1"/>
</dbReference>
<reference evidence="6" key="1">
    <citation type="journal article" date="2021" name="Nat. Commun.">
        <title>Genetic determinants of endophytism in the Arabidopsis root mycobiome.</title>
        <authorList>
            <person name="Mesny F."/>
            <person name="Miyauchi S."/>
            <person name="Thiergart T."/>
            <person name="Pickel B."/>
            <person name="Atanasova L."/>
            <person name="Karlsson M."/>
            <person name="Huettel B."/>
            <person name="Barry K.W."/>
            <person name="Haridas S."/>
            <person name="Chen C."/>
            <person name="Bauer D."/>
            <person name="Andreopoulos W."/>
            <person name="Pangilinan J."/>
            <person name="LaButti K."/>
            <person name="Riley R."/>
            <person name="Lipzen A."/>
            <person name="Clum A."/>
            <person name="Drula E."/>
            <person name="Henrissat B."/>
            <person name="Kohler A."/>
            <person name="Grigoriev I.V."/>
            <person name="Martin F.M."/>
            <person name="Hacquard S."/>
        </authorList>
    </citation>
    <scope>NUCLEOTIDE SEQUENCE</scope>
    <source>
        <strain evidence="6">MPI-CAGE-CH-0243</strain>
    </source>
</reference>
<dbReference type="FunFam" id="1.10.8.60:FF:000138">
    <property type="entry name" value="ATP-dependent Clp protease ATP-binding subunit ClpX"/>
    <property type="match status" value="1"/>
</dbReference>
<comment type="caution">
    <text evidence="6">The sequence shown here is derived from an EMBL/GenBank/DDBJ whole genome shotgun (WGS) entry which is preliminary data.</text>
</comment>
<dbReference type="Gene3D" id="3.40.50.300">
    <property type="entry name" value="P-loop containing nucleotide triphosphate hydrolases"/>
    <property type="match status" value="1"/>
</dbReference>
<dbReference type="GO" id="GO:0005759">
    <property type="term" value="C:mitochondrial matrix"/>
    <property type="evidence" value="ECO:0007669"/>
    <property type="project" value="TreeGrafter"/>
</dbReference>
<feature type="domain" description="AAA+ ATPase" evidence="4">
    <location>
        <begin position="178"/>
        <end position="365"/>
    </location>
</feature>
<keyword evidence="6" id="KW-0378">Hydrolase</keyword>
<dbReference type="InterPro" id="IPR019489">
    <property type="entry name" value="Clp_ATPase_C"/>
</dbReference>
<keyword evidence="2" id="KW-0067">ATP-binding</keyword>
<evidence type="ECO:0000256" key="2">
    <source>
        <dbReference type="ARBA" id="ARBA00022840"/>
    </source>
</evidence>
<evidence type="ECO:0000259" key="4">
    <source>
        <dbReference type="SMART" id="SM00382"/>
    </source>
</evidence>
<dbReference type="Proteomes" id="UP000700596">
    <property type="component" value="Unassembled WGS sequence"/>
</dbReference>
<keyword evidence="7" id="KW-1185">Reference proteome</keyword>
<feature type="compositionally biased region" description="Polar residues" evidence="3">
    <location>
        <begin position="142"/>
        <end position="159"/>
    </location>
</feature>
<dbReference type="AlphaFoldDB" id="A0A9P9IEP5"/>
<gene>
    <name evidence="6" type="ORF">B0J11DRAFT_441381</name>
</gene>
<organism evidence="6 7">
    <name type="scientific">Dendryphion nanum</name>
    <dbReference type="NCBI Taxonomy" id="256645"/>
    <lineage>
        <taxon>Eukaryota</taxon>
        <taxon>Fungi</taxon>
        <taxon>Dikarya</taxon>
        <taxon>Ascomycota</taxon>
        <taxon>Pezizomycotina</taxon>
        <taxon>Dothideomycetes</taxon>
        <taxon>Pleosporomycetidae</taxon>
        <taxon>Pleosporales</taxon>
        <taxon>Torulaceae</taxon>
        <taxon>Dendryphion</taxon>
    </lineage>
</organism>
<feature type="region of interest" description="Disordered" evidence="3">
    <location>
        <begin position="131"/>
        <end position="167"/>
    </location>
</feature>
<dbReference type="Pfam" id="PF07724">
    <property type="entry name" value="AAA_2"/>
    <property type="match status" value="1"/>
</dbReference>
<dbReference type="InterPro" id="IPR003593">
    <property type="entry name" value="AAA+_ATPase"/>
</dbReference>
<proteinExistence type="predicted"/>
<sequence>MLLLLNVSPQAKTSYLALASIGRRALSSNASRQSSGQYSRADFTTQGFTGLYEPGEPTTGPLAGASIVGAPRITPKALKQHLDQFVVGQERAKKVLSVAVYNHYQRIQELQRQEDKQAELDAQAHRREMGHRHPIEDEYPGQQPTVRVNHPLPTSQASPVESPDEKPPIVDHTPLQIEKSNILLFGPSGVGKTLMAKTLARVLDVAFSMSDCTPFTQAGYIGEDVEVCVQRLLAAANYDVAAAEQGIICLDEIDKIATAKVSNGKDVSGEGVQQALLKIIEGTTLQIQAKPEKSGGGRSPGSNPLDASRGHGPGNGPMNMPGGKAEVYNVRTDNILFICTGAFTGLHKVIMDRISKGSIGFGAPVRSSSLESGAHETMLKGEEELFKKHLPFYVAPRPESNNPFAPQQAKPAEQMFNSLDLVEPSDLQKYGMIPELVGRIPISCALAALDEEALVRVLTEPRNSLLKQYEQLFQLSGVELRFTSGALREVAKGATSMKTGARGLRTVLERLLGECMFETPGSHVKHILITQDVARLKCAPLYFQRGQSHKFHTAIAQEEEQWEEELRLKEGNNNVNSFEQYRNQGLVAGAGGFM</sequence>